<reference evidence="1" key="1">
    <citation type="journal article" date="2020" name="Fungal Divers.">
        <title>Resolving the Mortierellaceae phylogeny through synthesis of multi-gene phylogenetics and phylogenomics.</title>
        <authorList>
            <person name="Vandepol N."/>
            <person name="Liber J."/>
            <person name="Desiro A."/>
            <person name="Na H."/>
            <person name="Kennedy M."/>
            <person name="Barry K."/>
            <person name="Grigoriev I.V."/>
            <person name="Miller A.N."/>
            <person name="O'Donnell K."/>
            <person name="Stajich J.E."/>
            <person name="Bonito G."/>
        </authorList>
    </citation>
    <scope>NUCLEOTIDE SEQUENCE</scope>
    <source>
        <strain evidence="1">NVP60</strain>
    </source>
</reference>
<sequence length="117" mass="13173">MEHEQEQPVQLLHDNNVFSVNDHDNEDDGFEDPDSVDMSASVVSYGMPDQDEIARQFQIALLTISIVLDNDDSHDDYVFVGGYYDDLIEEHEESDMDGLAWQVVLVVINGTPITGEN</sequence>
<dbReference type="AlphaFoldDB" id="A0A9P6QQ36"/>
<dbReference type="OrthoDB" id="10437236at2759"/>
<dbReference type="Proteomes" id="UP000823405">
    <property type="component" value="Unassembled WGS sequence"/>
</dbReference>
<accession>A0A9P6QQ36</accession>
<feature type="non-terminal residue" evidence="1">
    <location>
        <position position="117"/>
    </location>
</feature>
<keyword evidence="2" id="KW-1185">Reference proteome</keyword>
<organism evidence="1 2">
    <name type="scientific">Linnemannia gamsii</name>
    <dbReference type="NCBI Taxonomy" id="64522"/>
    <lineage>
        <taxon>Eukaryota</taxon>
        <taxon>Fungi</taxon>
        <taxon>Fungi incertae sedis</taxon>
        <taxon>Mucoromycota</taxon>
        <taxon>Mortierellomycotina</taxon>
        <taxon>Mortierellomycetes</taxon>
        <taxon>Mortierellales</taxon>
        <taxon>Mortierellaceae</taxon>
        <taxon>Linnemannia</taxon>
    </lineage>
</organism>
<gene>
    <name evidence="1" type="ORF">BGZ97_010665</name>
</gene>
<comment type="caution">
    <text evidence="1">The sequence shown here is derived from an EMBL/GenBank/DDBJ whole genome shotgun (WGS) entry which is preliminary data.</text>
</comment>
<evidence type="ECO:0000313" key="1">
    <source>
        <dbReference type="EMBL" id="KAG0273657.1"/>
    </source>
</evidence>
<name>A0A9P6QQ36_9FUNG</name>
<protein>
    <submittedName>
        <fullName evidence="1">Uncharacterized protein</fullName>
    </submittedName>
</protein>
<evidence type="ECO:0000313" key="2">
    <source>
        <dbReference type="Proteomes" id="UP000823405"/>
    </source>
</evidence>
<dbReference type="EMBL" id="JAAAIN010005622">
    <property type="protein sequence ID" value="KAG0273657.1"/>
    <property type="molecule type" value="Genomic_DNA"/>
</dbReference>
<proteinExistence type="predicted"/>